<accession>A0A2M8L7S6</accession>
<keyword evidence="2" id="KW-0808">Transferase</keyword>
<protein>
    <recommendedName>
        <fullName evidence="6">Glycosidase</fullName>
    </recommendedName>
</protein>
<evidence type="ECO:0000256" key="3">
    <source>
        <dbReference type="ARBA" id="ARBA00024356"/>
    </source>
</evidence>
<dbReference type="InterPro" id="IPR007184">
    <property type="entry name" value="Mannoside_phosphorylase"/>
</dbReference>
<dbReference type="InterPro" id="IPR023296">
    <property type="entry name" value="Glyco_hydro_beta-prop_sf"/>
</dbReference>
<evidence type="ECO:0000313" key="5">
    <source>
        <dbReference type="Proteomes" id="UP000231579"/>
    </source>
</evidence>
<dbReference type="SUPFAM" id="SSF75005">
    <property type="entry name" value="Arabinanase/levansucrase/invertase"/>
    <property type="match status" value="2"/>
</dbReference>
<dbReference type="AlphaFoldDB" id="A0A2M8L7S6"/>
<evidence type="ECO:0000256" key="2">
    <source>
        <dbReference type="ARBA" id="ARBA00022679"/>
    </source>
</evidence>
<comment type="similarity">
    <text evidence="3">Belongs to the glycosyl hydrolase 130 family.</text>
</comment>
<gene>
    <name evidence="4" type="ORF">COU97_00520</name>
</gene>
<name>A0A2M8L7S6_9BACT</name>
<dbReference type="Gene3D" id="2.115.10.20">
    <property type="entry name" value="Glycosyl hydrolase domain, family 43"/>
    <property type="match status" value="2"/>
</dbReference>
<sequence length="622" mass="70767">MKDHQPIRGFGVGQFQDKIFLFVAPTAKKTAKFRLFTSPQGERFKLHSQRGEIKTRQGKLVKTGQTSHWRASKLGRMFLLNFLTASGRLATAYSANLVHWQKIVTQPAISQPGLIVPDYQYNDQSVLLFGRHDLRVAFSRDLQHWQVNDNPILSLNTEQTHNGKLEIANVIVTDQHLLAFYFLFKQEQGVPVYSLRVAFLNKNNPGEHNRKLHQVLWQQRGGWAASAQPIGLVKDKQSLISYWQTDAKQILTLRHEHHQSLWQTPEDKSFYPLLTRLADNPILRPVPGHWWESLAVFNPAAVKQDDKIHLVYRAVGQTYQSMLGYASSQDGLHFDQRSDQPIFAPSQNFEGGNEQPASFCSLQFISGGAGDWGGWAGGYGGCEDPRLTKIGDRLYLIYVAFDGWSEPRLAMTSISAADFGQQRWQWQKPVLISKPGEINKSGCLLPEKINGKYVLFHRVFPDILIDFIDDLDHLDGQTWLKGQYRIQRREDYWDSRKVCVGATPIKTPEGWLVIYNAVDDLDDRIYKLGAMLLDRQDPTRVLYRCRAPILTAETGYENGGLKYGVAYACGAVEHQGKLIAYYGGSDEFVCVAHSPMEEFLDKLKKTGQPRLQPLEQPVKMIH</sequence>
<dbReference type="EMBL" id="PFEM01000008">
    <property type="protein sequence ID" value="PJE70262.1"/>
    <property type="molecule type" value="Genomic_DNA"/>
</dbReference>
<dbReference type="CDD" id="cd18614">
    <property type="entry name" value="GH130"/>
    <property type="match status" value="1"/>
</dbReference>
<keyword evidence="1" id="KW-0328">Glycosyltransferase</keyword>
<organism evidence="4 5">
    <name type="scientific">Candidatus Shapirobacteria bacterium CG10_big_fil_rev_8_21_14_0_10_48_15</name>
    <dbReference type="NCBI Taxonomy" id="1974484"/>
    <lineage>
        <taxon>Bacteria</taxon>
        <taxon>Candidatus Shapironibacteriota</taxon>
    </lineage>
</organism>
<dbReference type="PANTHER" id="PTHR34106:SF5">
    <property type="entry name" value="GLYCOSIDASE"/>
    <property type="match status" value="1"/>
</dbReference>
<dbReference type="GO" id="GO:0016757">
    <property type="term" value="F:glycosyltransferase activity"/>
    <property type="evidence" value="ECO:0007669"/>
    <property type="project" value="UniProtKB-KW"/>
</dbReference>
<dbReference type="Pfam" id="PF04041">
    <property type="entry name" value="Glyco_hydro_130"/>
    <property type="match status" value="1"/>
</dbReference>
<dbReference type="PANTHER" id="PTHR34106">
    <property type="entry name" value="GLYCOSIDASE"/>
    <property type="match status" value="1"/>
</dbReference>
<evidence type="ECO:0000313" key="4">
    <source>
        <dbReference type="EMBL" id="PJE70262.1"/>
    </source>
</evidence>
<dbReference type="Proteomes" id="UP000231579">
    <property type="component" value="Unassembled WGS sequence"/>
</dbReference>
<evidence type="ECO:0000256" key="1">
    <source>
        <dbReference type="ARBA" id="ARBA00022676"/>
    </source>
</evidence>
<reference evidence="5" key="1">
    <citation type="submission" date="2017-09" db="EMBL/GenBank/DDBJ databases">
        <title>Depth-based differentiation of microbial function through sediment-hosted aquifers and enrichment of novel symbionts in the deep terrestrial subsurface.</title>
        <authorList>
            <person name="Probst A.J."/>
            <person name="Ladd B."/>
            <person name="Jarett J.K."/>
            <person name="Geller-Mcgrath D.E."/>
            <person name="Sieber C.M.K."/>
            <person name="Emerson J.B."/>
            <person name="Anantharaman K."/>
            <person name="Thomas B.C."/>
            <person name="Malmstrom R."/>
            <person name="Stieglmeier M."/>
            <person name="Klingl A."/>
            <person name="Woyke T."/>
            <person name="Ryan C.M."/>
            <person name="Banfield J.F."/>
        </authorList>
    </citation>
    <scope>NUCLEOTIDE SEQUENCE [LARGE SCALE GENOMIC DNA]</scope>
</reference>
<proteinExistence type="inferred from homology"/>
<evidence type="ECO:0008006" key="6">
    <source>
        <dbReference type="Google" id="ProtNLM"/>
    </source>
</evidence>
<comment type="caution">
    <text evidence="4">The sequence shown here is derived from an EMBL/GenBank/DDBJ whole genome shotgun (WGS) entry which is preliminary data.</text>
</comment>